<evidence type="ECO:0000256" key="2">
    <source>
        <dbReference type="ARBA" id="ARBA00022475"/>
    </source>
</evidence>
<keyword evidence="4" id="KW-0812">Transmembrane</keyword>
<evidence type="ECO:0000256" key="5">
    <source>
        <dbReference type="ARBA" id="ARBA00022989"/>
    </source>
</evidence>
<keyword evidence="3" id="KW-0997">Cell inner membrane</keyword>
<dbReference type="CDD" id="cd06259">
    <property type="entry name" value="YdcF-like"/>
    <property type="match status" value="1"/>
</dbReference>
<dbReference type="InterPro" id="IPR003848">
    <property type="entry name" value="DUF218"/>
</dbReference>
<feature type="domain" description="DUF218" evidence="8">
    <location>
        <begin position="45"/>
        <end position="149"/>
    </location>
</feature>
<comment type="function">
    <text evidence="7">Participates in the barrier function of the cell envelope.</text>
</comment>
<dbReference type="Proteomes" id="UP000615593">
    <property type="component" value="Unassembled WGS sequence"/>
</dbReference>
<dbReference type="InterPro" id="IPR051599">
    <property type="entry name" value="Cell_Envelope_Assoc"/>
</dbReference>
<evidence type="ECO:0000256" key="4">
    <source>
        <dbReference type="ARBA" id="ARBA00022692"/>
    </source>
</evidence>
<name>A0ABQ3C294_9FLAO</name>
<gene>
    <name evidence="9" type="ORF">GCM10008088_23870</name>
</gene>
<reference evidence="10" key="1">
    <citation type="journal article" date="2019" name="Int. J. Syst. Evol. Microbiol.">
        <title>The Global Catalogue of Microorganisms (GCM) 10K type strain sequencing project: providing services to taxonomists for standard genome sequencing and annotation.</title>
        <authorList>
            <consortium name="The Broad Institute Genomics Platform"/>
            <consortium name="The Broad Institute Genome Sequencing Center for Infectious Disease"/>
            <person name="Wu L."/>
            <person name="Ma J."/>
        </authorList>
    </citation>
    <scope>NUCLEOTIDE SEQUENCE [LARGE SCALE GENOMIC DNA]</scope>
    <source>
        <strain evidence="10">KCTC 12708</strain>
    </source>
</reference>
<keyword evidence="10" id="KW-1185">Reference proteome</keyword>
<proteinExistence type="predicted"/>
<dbReference type="PANTHER" id="PTHR30336:SF0">
    <property type="entry name" value="PROTEIN SANA"/>
    <property type="match status" value="1"/>
</dbReference>
<dbReference type="Pfam" id="PF02698">
    <property type="entry name" value="DUF218"/>
    <property type="match status" value="1"/>
</dbReference>
<sequence>MSIDYYVSKQTSEKIYTQVNKIPPNKVGLLLGTSKYLSSGHINLYYKYRIEAATKLYRSGKIKFILISGDNGSKSYNEPELMKQDLIENNIPEANIFLDYAGFRTLDSVLRAQKIFGQNTFTVISQEFHNERALYLAQYFNIEAVAFNAKDVKLNYGLKTQLREKLARCKMMLDLLFKVEPKYLGDPIKIE</sequence>
<organism evidence="9 10">
    <name type="scientific">Mesonia mobilis</name>
    <dbReference type="NCBI Taxonomy" id="369791"/>
    <lineage>
        <taxon>Bacteria</taxon>
        <taxon>Pseudomonadati</taxon>
        <taxon>Bacteroidota</taxon>
        <taxon>Flavobacteriia</taxon>
        <taxon>Flavobacteriales</taxon>
        <taxon>Flavobacteriaceae</taxon>
        <taxon>Mesonia</taxon>
    </lineage>
</organism>
<keyword evidence="5" id="KW-1133">Transmembrane helix</keyword>
<dbReference type="EMBL" id="BMWY01000007">
    <property type="protein sequence ID" value="GGZ61604.1"/>
    <property type="molecule type" value="Genomic_DNA"/>
</dbReference>
<comment type="subcellular location">
    <subcellularLocation>
        <location evidence="1">Cell inner membrane</location>
        <topology evidence="1">Single-pass membrane protein</topology>
    </subcellularLocation>
</comment>
<keyword evidence="2" id="KW-1003">Cell membrane</keyword>
<evidence type="ECO:0000256" key="7">
    <source>
        <dbReference type="ARBA" id="ARBA00037355"/>
    </source>
</evidence>
<evidence type="ECO:0000256" key="3">
    <source>
        <dbReference type="ARBA" id="ARBA00022519"/>
    </source>
</evidence>
<protein>
    <submittedName>
        <fullName evidence="9">Protein SanA</fullName>
    </submittedName>
</protein>
<comment type="caution">
    <text evidence="9">The sequence shown here is derived from an EMBL/GenBank/DDBJ whole genome shotgun (WGS) entry which is preliminary data.</text>
</comment>
<keyword evidence="6" id="KW-0472">Membrane</keyword>
<evidence type="ECO:0000313" key="10">
    <source>
        <dbReference type="Proteomes" id="UP000615593"/>
    </source>
</evidence>
<evidence type="ECO:0000256" key="6">
    <source>
        <dbReference type="ARBA" id="ARBA00023136"/>
    </source>
</evidence>
<evidence type="ECO:0000259" key="8">
    <source>
        <dbReference type="Pfam" id="PF02698"/>
    </source>
</evidence>
<evidence type="ECO:0000256" key="1">
    <source>
        <dbReference type="ARBA" id="ARBA00004377"/>
    </source>
</evidence>
<evidence type="ECO:0000313" key="9">
    <source>
        <dbReference type="EMBL" id="GGZ61604.1"/>
    </source>
</evidence>
<accession>A0ABQ3C294</accession>
<dbReference type="PANTHER" id="PTHR30336">
    <property type="entry name" value="INNER MEMBRANE PROTEIN, PROBABLE PERMEASE"/>
    <property type="match status" value="1"/>
</dbReference>